<protein>
    <submittedName>
        <fullName evidence="3">Uncharacterized protein</fullName>
    </submittedName>
</protein>
<dbReference type="EMBL" id="UOFG01000150">
    <property type="protein sequence ID" value="VAW61591.1"/>
    <property type="molecule type" value="Genomic_DNA"/>
</dbReference>
<name>A0A3B0X1D4_9ZZZZ</name>
<dbReference type="GO" id="GO:0031640">
    <property type="term" value="P:killing of cells of another organism"/>
    <property type="evidence" value="ECO:0007669"/>
    <property type="project" value="UniProtKB-KW"/>
</dbReference>
<dbReference type="GO" id="GO:0042742">
    <property type="term" value="P:defense response to bacterium"/>
    <property type="evidence" value="ECO:0007669"/>
    <property type="project" value="UniProtKB-KW"/>
</dbReference>
<keyword evidence="2" id="KW-0081">Bacteriolytic enzyme</keyword>
<evidence type="ECO:0000256" key="1">
    <source>
        <dbReference type="ARBA" id="ARBA00022529"/>
    </source>
</evidence>
<evidence type="ECO:0000256" key="2">
    <source>
        <dbReference type="ARBA" id="ARBA00022638"/>
    </source>
</evidence>
<dbReference type="GO" id="GO:0003796">
    <property type="term" value="F:lysozyme activity"/>
    <property type="evidence" value="ECO:0007669"/>
    <property type="project" value="InterPro"/>
</dbReference>
<gene>
    <name evidence="3" type="ORF">MNBD_GAMMA11-744</name>
</gene>
<reference evidence="3" key="1">
    <citation type="submission" date="2018-06" db="EMBL/GenBank/DDBJ databases">
        <authorList>
            <person name="Zhirakovskaya E."/>
        </authorList>
    </citation>
    <scope>NUCLEOTIDE SEQUENCE</scope>
</reference>
<accession>A0A3B0X1D4</accession>
<dbReference type="AlphaFoldDB" id="A0A3B0X1D4"/>
<evidence type="ECO:0000313" key="3">
    <source>
        <dbReference type="EMBL" id="VAW61591.1"/>
    </source>
</evidence>
<proteinExistence type="predicted"/>
<dbReference type="Gene3D" id="1.10.530.40">
    <property type="match status" value="1"/>
</dbReference>
<sequence>MGVSVINAQKISKGYGLRGERARQFVIDNDLLDFSVTPLQQKKLFLISYEDMVLGVKRISRGTKNVGDYGAVDWGKLNGRI</sequence>
<dbReference type="InterPro" id="IPR023347">
    <property type="entry name" value="Lysozyme_dom_sf"/>
</dbReference>
<keyword evidence="1" id="KW-0929">Antimicrobial</keyword>
<organism evidence="3">
    <name type="scientific">hydrothermal vent metagenome</name>
    <dbReference type="NCBI Taxonomy" id="652676"/>
    <lineage>
        <taxon>unclassified sequences</taxon>
        <taxon>metagenomes</taxon>
        <taxon>ecological metagenomes</taxon>
    </lineage>
</organism>